<dbReference type="SUPFAM" id="SSF56784">
    <property type="entry name" value="HAD-like"/>
    <property type="match status" value="1"/>
</dbReference>
<keyword evidence="7" id="KW-1185">Reference proteome</keyword>
<dbReference type="SFLD" id="SFLDG01129">
    <property type="entry name" value="C1.5:_HAD__Beta-PGM__Phosphata"/>
    <property type="match status" value="1"/>
</dbReference>
<keyword evidence="5" id="KW-0119">Carbohydrate metabolism</keyword>
<dbReference type="Gene3D" id="1.10.150.240">
    <property type="entry name" value="Putative phosphatase, domain 2"/>
    <property type="match status" value="1"/>
</dbReference>
<organism evidence="6 7">
    <name type="scientific">Caballeronia concitans</name>
    <dbReference type="NCBI Taxonomy" id="1777133"/>
    <lineage>
        <taxon>Bacteria</taxon>
        <taxon>Pseudomonadati</taxon>
        <taxon>Pseudomonadota</taxon>
        <taxon>Betaproteobacteria</taxon>
        <taxon>Burkholderiales</taxon>
        <taxon>Burkholderiaceae</taxon>
        <taxon>Caballeronia</taxon>
    </lineage>
</organism>
<keyword evidence="6" id="KW-0378">Hydrolase</keyword>
<dbReference type="GO" id="GO:0016787">
    <property type="term" value="F:hydrolase activity"/>
    <property type="evidence" value="ECO:0007669"/>
    <property type="project" value="UniProtKB-KW"/>
</dbReference>
<dbReference type="EMBL" id="FCNV02000012">
    <property type="protein sequence ID" value="SAL43243.1"/>
    <property type="molecule type" value="Genomic_DNA"/>
</dbReference>
<dbReference type="AlphaFoldDB" id="A0A658R386"/>
<dbReference type="InterPro" id="IPR036412">
    <property type="entry name" value="HAD-like_sf"/>
</dbReference>
<sequence>MSSRRRRKCFFVRLARAFTHARSSSTTRSTPTRTERTHDKDNHALIKAILWDMDGTLIESESLHLATLVEALAHHGVQAGDEMHPLVFGKTGREVHALVRDRFGLAVDFSEWSAFRARAYLNGAPRLVPRPGALEVYRAAKAAGITQAIVSNASRMLLEANLRALGIEEPSLISVSVNDVRHGKPSPEPYERAAWLLRLAPDEVVAVEDSPTGAGGAIAANMGVIGWPVDDEAAALFPSEAQIVRSPDELAAKLGLETFSLSKLG</sequence>
<dbReference type="InterPro" id="IPR023198">
    <property type="entry name" value="PGP-like_dom2"/>
</dbReference>
<evidence type="ECO:0000256" key="5">
    <source>
        <dbReference type="ARBA" id="ARBA00023277"/>
    </source>
</evidence>
<accession>A0A658R386</accession>
<comment type="similarity">
    <text evidence="2">Belongs to the HAD-like hydrolase superfamily. CbbY/CbbZ/Gph/YieH family.</text>
</comment>
<dbReference type="InterPro" id="IPR006439">
    <property type="entry name" value="HAD-SF_hydro_IA"/>
</dbReference>
<dbReference type="GO" id="GO:0046872">
    <property type="term" value="F:metal ion binding"/>
    <property type="evidence" value="ECO:0007669"/>
    <property type="project" value="UniProtKB-KW"/>
</dbReference>
<dbReference type="Proteomes" id="UP000198263">
    <property type="component" value="Unassembled WGS sequence"/>
</dbReference>
<evidence type="ECO:0000256" key="4">
    <source>
        <dbReference type="ARBA" id="ARBA00022842"/>
    </source>
</evidence>
<reference evidence="6 7" key="1">
    <citation type="submission" date="2016-01" db="EMBL/GenBank/DDBJ databases">
        <authorList>
            <person name="Peeters C."/>
        </authorList>
    </citation>
    <scope>NUCLEOTIDE SEQUENCE [LARGE SCALE GENOMIC DNA]</scope>
    <source>
        <strain evidence="6">LMG 29315</strain>
    </source>
</reference>
<evidence type="ECO:0000256" key="3">
    <source>
        <dbReference type="ARBA" id="ARBA00022723"/>
    </source>
</evidence>
<keyword evidence="3" id="KW-0479">Metal-binding</keyword>
<gene>
    <name evidence="6" type="ORF">AWB72_04538</name>
</gene>
<dbReference type="Pfam" id="PF00702">
    <property type="entry name" value="Hydrolase"/>
    <property type="match status" value="1"/>
</dbReference>
<keyword evidence="4" id="KW-0460">Magnesium</keyword>
<dbReference type="PANTHER" id="PTHR46193:SF18">
    <property type="entry name" value="HEXITOL PHOSPHATASE B"/>
    <property type="match status" value="1"/>
</dbReference>
<dbReference type="SFLD" id="SFLDS00003">
    <property type="entry name" value="Haloacid_Dehalogenase"/>
    <property type="match status" value="1"/>
</dbReference>
<dbReference type="PRINTS" id="PR00413">
    <property type="entry name" value="HADHALOGNASE"/>
</dbReference>
<dbReference type="NCBIfam" id="TIGR01509">
    <property type="entry name" value="HAD-SF-IA-v3"/>
    <property type="match status" value="1"/>
</dbReference>
<comment type="cofactor">
    <cofactor evidence="1">
        <name>Mg(2+)</name>
        <dbReference type="ChEBI" id="CHEBI:18420"/>
    </cofactor>
</comment>
<dbReference type="CDD" id="cd07505">
    <property type="entry name" value="HAD_BPGM-like"/>
    <property type="match status" value="1"/>
</dbReference>
<evidence type="ECO:0000313" key="6">
    <source>
        <dbReference type="EMBL" id="SAL43243.1"/>
    </source>
</evidence>
<protein>
    <submittedName>
        <fullName evidence="6">HAD family hydrolase</fullName>
    </submittedName>
</protein>
<comment type="caution">
    <text evidence="6">The sequence shown here is derived from an EMBL/GenBank/DDBJ whole genome shotgun (WGS) entry which is preliminary data.</text>
</comment>
<dbReference type="InterPro" id="IPR023214">
    <property type="entry name" value="HAD_sf"/>
</dbReference>
<dbReference type="InterPro" id="IPR051600">
    <property type="entry name" value="Beta-PGM-like"/>
</dbReference>
<dbReference type="PANTHER" id="PTHR46193">
    <property type="entry name" value="6-PHOSPHOGLUCONATE PHOSPHATASE"/>
    <property type="match status" value="1"/>
</dbReference>
<proteinExistence type="inferred from homology"/>
<evidence type="ECO:0000256" key="1">
    <source>
        <dbReference type="ARBA" id="ARBA00001946"/>
    </source>
</evidence>
<dbReference type="Gene3D" id="3.40.50.1000">
    <property type="entry name" value="HAD superfamily/HAD-like"/>
    <property type="match status" value="1"/>
</dbReference>
<evidence type="ECO:0000313" key="7">
    <source>
        <dbReference type="Proteomes" id="UP000198263"/>
    </source>
</evidence>
<name>A0A658R386_9BURK</name>
<evidence type="ECO:0000256" key="2">
    <source>
        <dbReference type="ARBA" id="ARBA00006171"/>
    </source>
</evidence>